<organism evidence="2 3">
    <name type="scientific">Liquorilactobacillus ghanensis DSM 18630</name>
    <dbReference type="NCBI Taxonomy" id="1423750"/>
    <lineage>
        <taxon>Bacteria</taxon>
        <taxon>Bacillati</taxon>
        <taxon>Bacillota</taxon>
        <taxon>Bacilli</taxon>
        <taxon>Lactobacillales</taxon>
        <taxon>Lactobacillaceae</taxon>
        <taxon>Liquorilactobacillus</taxon>
    </lineage>
</organism>
<reference evidence="2 3" key="1">
    <citation type="journal article" date="2015" name="Genome Announc.">
        <title>Expanding the biotechnology potential of lactobacilli through comparative genomics of 213 strains and associated genera.</title>
        <authorList>
            <person name="Sun Z."/>
            <person name="Harris H.M."/>
            <person name="McCann A."/>
            <person name="Guo C."/>
            <person name="Argimon S."/>
            <person name="Zhang W."/>
            <person name="Yang X."/>
            <person name="Jeffery I.B."/>
            <person name="Cooney J.C."/>
            <person name="Kagawa T.F."/>
            <person name="Liu W."/>
            <person name="Song Y."/>
            <person name="Salvetti E."/>
            <person name="Wrobel A."/>
            <person name="Rasinkangas P."/>
            <person name="Parkhill J."/>
            <person name="Rea M.C."/>
            <person name="O'Sullivan O."/>
            <person name="Ritari J."/>
            <person name="Douillard F.P."/>
            <person name="Paul Ross R."/>
            <person name="Yang R."/>
            <person name="Briner A.E."/>
            <person name="Felis G.E."/>
            <person name="de Vos W.M."/>
            <person name="Barrangou R."/>
            <person name="Klaenhammer T.R."/>
            <person name="Caufield P.W."/>
            <person name="Cui Y."/>
            <person name="Zhang H."/>
            <person name="O'Toole P.W."/>
        </authorList>
    </citation>
    <scope>NUCLEOTIDE SEQUENCE [LARGE SCALE GENOMIC DNA]</scope>
    <source>
        <strain evidence="2 3">DSM 18630</strain>
    </source>
</reference>
<dbReference type="Gene3D" id="3.90.550.10">
    <property type="entry name" value="Spore Coat Polysaccharide Biosynthesis Protein SpsA, Chain A"/>
    <property type="match status" value="1"/>
</dbReference>
<dbReference type="EMBL" id="AZGB01000016">
    <property type="protein sequence ID" value="KRM05997.1"/>
    <property type="molecule type" value="Genomic_DNA"/>
</dbReference>
<dbReference type="Gene3D" id="3.40.50.720">
    <property type="entry name" value="NAD(P)-binding Rossmann-like Domain"/>
    <property type="match status" value="1"/>
</dbReference>
<comment type="caution">
    <text evidence="2">The sequence shown here is derived from an EMBL/GenBank/DDBJ whole genome shotgun (WGS) entry which is preliminary data.</text>
</comment>
<keyword evidence="3" id="KW-1185">Reference proteome</keyword>
<feature type="domain" description="Glycosyltransferase 2-like" evidence="1">
    <location>
        <begin position="3"/>
        <end position="111"/>
    </location>
</feature>
<dbReference type="STRING" id="1423750.FC89_GL000861"/>
<evidence type="ECO:0000313" key="3">
    <source>
        <dbReference type="Proteomes" id="UP000051451"/>
    </source>
</evidence>
<proteinExistence type="predicted"/>
<dbReference type="AlphaFoldDB" id="A0A0R1VL29"/>
<gene>
    <name evidence="2" type="ORF">FC89_GL000861</name>
</gene>
<dbReference type="SUPFAM" id="SSF53448">
    <property type="entry name" value="Nucleotide-diphospho-sugar transferases"/>
    <property type="match status" value="1"/>
</dbReference>
<name>A0A0R1VL29_9LACO</name>
<dbReference type="GeneID" id="98318894"/>
<accession>A0A0R1VL29</accession>
<evidence type="ECO:0000313" key="2">
    <source>
        <dbReference type="EMBL" id="KRM05997.1"/>
    </source>
</evidence>
<dbReference type="InterPro" id="IPR001173">
    <property type="entry name" value="Glyco_trans_2-like"/>
</dbReference>
<dbReference type="OrthoDB" id="396512at2"/>
<dbReference type="Pfam" id="PF00535">
    <property type="entry name" value="Glycos_transf_2"/>
    <property type="match status" value="1"/>
</dbReference>
<evidence type="ECO:0000259" key="1">
    <source>
        <dbReference type="Pfam" id="PF00535"/>
    </source>
</evidence>
<dbReference type="Proteomes" id="UP000051451">
    <property type="component" value="Unassembled WGS sequence"/>
</dbReference>
<protein>
    <recommendedName>
        <fullName evidence="1">Glycosyltransferase 2-like domain-containing protein</fullName>
    </recommendedName>
</protein>
<dbReference type="PATRIC" id="fig|1423750.3.peg.884"/>
<dbReference type="RefSeq" id="WP_057871626.1">
    <property type="nucleotide sequence ID" value="NZ_AZGB01000016.1"/>
</dbReference>
<sequence>MLTIGITTHNRLPILKKMASSLYESDLDVPYHIRIYDDASTEYGVSTLKKLFPDATSIHRNPKTIKADKNSYLMYQDFLKTSDQYFFNADSDLIFRKDWLIVGMKLIKKTDGVLTLFNELKTKSIDINTPIIKEIESSGAAGMLLSRNCVNEIINKFTIKSIHGRVPMFDIKWCEYLKSRGIRIFSVEKSLVQHIGLIGQNCKFSSYAFGKNFAVDSVTQGQIFNDLLLDIASAQNTMQPAYYLFPFAEVPKKARVIIYGYGHVGINYVNQIKKSGYCQLIGVVDKNWREINKSFVKDPKYIKKWDFDFIVLAVFSTKDAFEIKKKLLSENVRYKNKIIFKTYLIK</sequence>
<dbReference type="InterPro" id="IPR029044">
    <property type="entry name" value="Nucleotide-diphossugar_trans"/>
</dbReference>